<dbReference type="Proteomes" id="UP000193450">
    <property type="component" value="Chromosome"/>
</dbReference>
<evidence type="ECO:0000256" key="1">
    <source>
        <dbReference type="SAM" id="SignalP"/>
    </source>
</evidence>
<dbReference type="SUPFAM" id="SSF53807">
    <property type="entry name" value="Helical backbone' metal receptor"/>
    <property type="match status" value="1"/>
</dbReference>
<sequence length="277" mass="29418">MISGLLLLTVATHSALAQEKTTARIISTDAGVTDVLIALGMTKQIVGVDVTSQLPAESKIPRLGYHRTLSTEGLLSLNPSLIIGSTHMGPPETIAALKTYPLTLMQLDIASNEAMLAENIKRISALADKQQEAKPLLQHIDSRMLVIKQQQLPSNTRVAFLLHMEGRGLRLAGKGTTGNDIIALLGGENAATHNSYRSVSAEALLSLEPEVIIIAGQKGEKSVAGLMQSNPMLRYTPAGKQKKIIAVESHLLVAGISLKAIDAVAELSSQLYPVATP</sequence>
<dbReference type="PROSITE" id="PS50983">
    <property type="entry name" value="FE_B12_PBP"/>
    <property type="match status" value="1"/>
</dbReference>
<dbReference type="KEGG" id="osg:BST96_06295"/>
<gene>
    <name evidence="3" type="ORF">BST96_06295</name>
</gene>
<name>A0A1X9NE52_9GAMM</name>
<dbReference type="EMBL" id="CP019343">
    <property type="protein sequence ID" value="ARN76318.1"/>
    <property type="molecule type" value="Genomic_DNA"/>
</dbReference>
<dbReference type="PANTHER" id="PTHR30535:SF4">
    <property type="entry name" value="HEMIN-BINDING PERIPLASMIC PROTEIN HMUT"/>
    <property type="match status" value="1"/>
</dbReference>
<evidence type="ECO:0000259" key="2">
    <source>
        <dbReference type="PROSITE" id="PS50983"/>
    </source>
</evidence>
<accession>A0A1X9NE52</accession>
<feature type="chain" id="PRO_5012123680" description="Fe/B12 periplasmic-binding domain-containing protein" evidence="1">
    <location>
        <begin position="18"/>
        <end position="277"/>
    </location>
</feature>
<evidence type="ECO:0000313" key="4">
    <source>
        <dbReference type="Proteomes" id="UP000193450"/>
    </source>
</evidence>
<reference evidence="3 4" key="1">
    <citation type="submission" date="2016-11" db="EMBL/GenBank/DDBJ databases">
        <title>Trade-off between light-utilization and light-protection in marine flavobacteria.</title>
        <authorList>
            <person name="Kumagai Y."/>
        </authorList>
    </citation>
    <scope>NUCLEOTIDE SEQUENCE [LARGE SCALE GENOMIC DNA]</scope>
    <source>
        <strain evidence="3 4">NBRC 107125</strain>
    </source>
</reference>
<dbReference type="Gene3D" id="3.40.50.1980">
    <property type="entry name" value="Nitrogenase molybdenum iron protein domain"/>
    <property type="match status" value="2"/>
</dbReference>
<evidence type="ECO:0000313" key="3">
    <source>
        <dbReference type="EMBL" id="ARN76318.1"/>
    </source>
</evidence>
<dbReference type="PANTHER" id="PTHR30535">
    <property type="entry name" value="VITAMIN B12-BINDING PROTEIN"/>
    <property type="match status" value="1"/>
</dbReference>
<keyword evidence="4" id="KW-1185">Reference proteome</keyword>
<dbReference type="STRING" id="716816.BST96_06295"/>
<dbReference type="InterPro" id="IPR050902">
    <property type="entry name" value="ABC_Transporter_SBP"/>
</dbReference>
<feature type="domain" description="Fe/B12 periplasmic-binding" evidence="2">
    <location>
        <begin position="24"/>
        <end position="275"/>
    </location>
</feature>
<dbReference type="InterPro" id="IPR002491">
    <property type="entry name" value="ABC_transptr_periplasmic_BD"/>
</dbReference>
<feature type="signal peptide" evidence="1">
    <location>
        <begin position="1"/>
        <end position="17"/>
    </location>
</feature>
<protein>
    <recommendedName>
        <fullName evidence="2">Fe/B12 periplasmic-binding domain-containing protein</fullName>
    </recommendedName>
</protein>
<proteinExistence type="predicted"/>
<keyword evidence="1" id="KW-0732">Signal</keyword>
<organism evidence="3 4">
    <name type="scientific">Oceanicoccus sagamiensis</name>
    <dbReference type="NCBI Taxonomy" id="716816"/>
    <lineage>
        <taxon>Bacteria</taxon>
        <taxon>Pseudomonadati</taxon>
        <taxon>Pseudomonadota</taxon>
        <taxon>Gammaproteobacteria</taxon>
        <taxon>Cellvibrionales</taxon>
        <taxon>Spongiibacteraceae</taxon>
        <taxon>Oceanicoccus</taxon>
    </lineage>
</organism>
<dbReference type="Pfam" id="PF01497">
    <property type="entry name" value="Peripla_BP_2"/>
    <property type="match status" value="1"/>
</dbReference>
<dbReference type="AlphaFoldDB" id="A0A1X9NE52"/>